<accession>A0A0E9PHJ9</accession>
<reference evidence="1" key="1">
    <citation type="submission" date="2014-11" db="EMBL/GenBank/DDBJ databases">
        <authorList>
            <person name="Amaro Gonzalez C."/>
        </authorList>
    </citation>
    <scope>NUCLEOTIDE SEQUENCE</scope>
</reference>
<dbReference type="EMBL" id="GBXM01105274">
    <property type="protein sequence ID" value="JAH03303.1"/>
    <property type="molecule type" value="Transcribed_RNA"/>
</dbReference>
<proteinExistence type="predicted"/>
<sequence length="14" mass="1722">MYIRKWQVSHSLSS</sequence>
<reference evidence="1" key="2">
    <citation type="journal article" date="2015" name="Fish Shellfish Immunol.">
        <title>Early steps in the European eel (Anguilla anguilla)-Vibrio vulnificus interaction in the gills: Role of the RtxA13 toxin.</title>
        <authorList>
            <person name="Callol A."/>
            <person name="Pajuelo D."/>
            <person name="Ebbesson L."/>
            <person name="Teles M."/>
            <person name="MacKenzie S."/>
            <person name="Amaro C."/>
        </authorList>
    </citation>
    <scope>NUCLEOTIDE SEQUENCE</scope>
</reference>
<evidence type="ECO:0000313" key="1">
    <source>
        <dbReference type="EMBL" id="JAH03303.1"/>
    </source>
</evidence>
<name>A0A0E9PHJ9_ANGAN</name>
<protein>
    <submittedName>
        <fullName evidence="1">Uncharacterized protein</fullName>
    </submittedName>
</protein>
<organism evidence="1">
    <name type="scientific">Anguilla anguilla</name>
    <name type="common">European freshwater eel</name>
    <name type="synonym">Muraena anguilla</name>
    <dbReference type="NCBI Taxonomy" id="7936"/>
    <lineage>
        <taxon>Eukaryota</taxon>
        <taxon>Metazoa</taxon>
        <taxon>Chordata</taxon>
        <taxon>Craniata</taxon>
        <taxon>Vertebrata</taxon>
        <taxon>Euteleostomi</taxon>
        <taxon>Actinopterygii</taxon>
        <taxon>Neopterygii</taxon>
        <taxon>Teleostei</taxon>
        <taxon>Anguilliformes</taxon>
        <taxon>Anguillidae</taxon>
        <taxon>Anguilla</taxon>
    </lineage>
</organism>